<evidence type="ECO:0000256" key="1">
    <source>
        <dbReference type="SAM" id="Coils"/>
    </source>
</evidence>
<sequence length="1802" mass="203248">MSLAELKAFCGIQDGESLYYGEPEGFDADEADDASSQKSSQKTTTPTPSREGIPFSTRSQGAGPSDTSPPKPKGRDVIERLMQKGLIPLAALDVIRGWMVLEMTVGSDEDRRLIRAATRNKLGYTEIKAALLSMYEDKTNKTMFSSPLKGHGKSGHGKSGKSSAFYGGMEDPWKIDPNVGFDDNEVNHVEEEPDWDQSAWWTSDTSWYGHAWNGDDTSPKHEASEHLDDPEIFQHLMQEQDEYERQFQELQALTAESERNLAEARRAVSLAARDRGWNQPPQQRQPRYTSAYPFQKGKRPEAAGKGRMMYGEDAAWFKGAPGGHKGKSKSPSRPYSKGKGKDLHFHEHYMYPIFSAEHNPEELLASESIVDTGATATAGGRWAVQQLCSAVMNSRPNADMPKVGDRIFILDKEPSLKDSKARDEAFVLRLTHFLMANEDFMAQMKAAIKEAVAEHMEEMNGAQGSNDRTRPKGKAVPKKVKGYVKFDETRSQGPDQRDPRVLPDTWPCYGNHQDATMGNNRYGQWTECAKCGLRLKYTPTATAPAQTTKTNLPMNVTEAIAKLRSEGWAEEEMSAQVMKSAIEVVAKQKVLEKNPKPKAKSKEAAKKMADAVPIPDSDPEPDSGFEKADHDMHHDGDEEAGEDARHRALESAERQKLLKAAEEFNVGAFLASLQDCGKPFVIWEVCCHPESALTNSCRSMGLTAWRKTLEDHYDIEKDTTRVRLLQDQVVEKPKRTWWSLKCTPWTNIQNINQRNESQIEMLKKKRRKARRGVKVATQTILDLLDHDPEVRFYWEWPKSAYAGWSLAEMQNFVNILKKRNIRLFWTQLDGCMFGVKSPQDEPLKKEWLIMNNDADFHSQCHVLCDGSHVHRDGGLVGIGSVAVEATGYYPKPMTDMIAKRWKSQKEQVLRKNYHEEASRVLELMTKDIEMFPVQQQEGEATKKEKEKAEALLHKLHKASGHPTNRALARLCADRGMPGWMVQMAKELKCAACVHSQQGGQMVIPYSLGAKPGPWHFVSADVMDLVFPAPRLKARVLVATCVVMKFLAAKVVWTGEVGYEQDSSSLPSQPGPRGVPQEPAGVQQAEPTGEWQKDAQRAMDEWRERLAEEAYENLVTQMDHLEATLEAVDRRERLREQIERERKEEERFMKLFFEACEKGEEACVVSFDIEDVNQLLYNGTIYTKKMMETSKEINFRNLTPEDRELVLESMARELSEVMSSRALKLIQDNISQEEVEKRCIPMRWLLTWKPFDVPQDPTKEAKPGVIRADGLSKAKARIVLIGYKHPDLGKRDPRTGQQMLPTSSPTLSRMGRNVFLQAVALDHHTLECADARSAFLQASVREGNNRLFTKAVPEISAAFNVPAGTALEVVGVIYGLTTAPRLFWLDVDNRIQKLTGEPHGIDKCLWVFKDPSTGHVVGRVGVHVDDFLIAGDLQNDVCVNIRSQIKAMYQWSPWKRGQFTFAGVQLQQLQDFSIVLSQELFCNELTPVIIQNERMRPKDDKLTASELSQCRGLLMKAQWRAIQSAPQYCCRIGLASSSLTKATLDVLKEANSIVKELRKTSQDSLIFHSFFEENVKWNQVIFVHFGDAARGNRIDGSDTGGYISAVASPKILQGTAAKMSILDYKSWKLDRPVRGSNGSEGQALYFTEDAGWKIRLVWALIYGKKLKRANADELTACVESLLVMDSRGCYDALSNSDSPLLGMNNAKTGTELMAVQRGLQPHMRCYPTWTPSDMNLSDCMTKVSTEAFKVYALYLTRKTWIIRFNEEFVAARKQQKLRRQQGKQPHALLDPDPEDEMWAGLER</sequence>
<feature type="coiled-coil region" evidence="1">
    <location>
        <begin position="233"/>
        <end position="267"/>
    </location>
</feature>
<evidence type="ECO:0000313" key="3">
    <source>
        <dbReference type="EMBL" id="CAK9011888.1"/>
    </source>
</evidence>
<feature type="region of interest" description="Disordered" evidence="2">
    <location>
        <begin position="593"/>
        <end position="646"/>
    </location>
</feature>
<feature type="region of interest" description="Disordered" evidence="2">
    <location>
        <begin position="318"/>
        <end position="341"/>
    </location>
</feature>
<feature type="compositionally biased region" description="Polar residues" evidence="2">
    <location>
        <begin position="279"/>
        <end position="288"/>
    </location>
</feature>
<feature type="region of interest" description="Disordered" evidence="2">
    <location>
        <begin position="17"/>
        <end position="75"/>
    </location>
</feature>
<dbReference type="Proteomes" id="UP001642464">
    <property type="component" value="Unassembled WGS sequence"/>
</dbReference>
<feature type="region of interest" description="Disordered" evidence="2">
    <location>
        <begin position="273"/>
        <end position="303"/>
    </location>
</feature>
<proteinExistence type="predicted"/>
<comment type="caution">
    <text evidence="3">The sequence shown here is derived from an EMBL/GenBank/DDBJ whole genome shotgun (WGS) entry which is preliminary data.</text>
</comment>
<evidence type="ECO:0000313" key="4">
    <source>
        <dbReference type="Proteomes" id="UP001642464"/>
    </source>
</evidence>
<organism evidence="3 4">
    <name type="scientific">Durusdinium trenchii</name>
    <dbReference type="NCBI Taxonomy" id="1381693"/>
    <lineage>
        <taxon>Eukaryota</taxon>
        <taxon>Sar</taxon>
        <taxon>Alveolata</taxon>
        <taxon>Dinophyceae</taxon>
        <taxon>Suessiales</taxon>
        <taxon>Symbiodiniaceae</taxon>
        <taxon>Durusdinium</taxon>
    </lineage>
</organism>
<feature type="compositionally biased region" description="Polar residues" evidence="2">
    <location>
        <begin position="56"/>
        <end position="68"/>
    </location>
</feature>
<reference evidence="3 4" key="1">
    <citation type="submission" date="2024-02" db="EMBL/GenBank/DDBJ databases">
        <authorList>
            <person name="Chen Y."/>
            <person name="Shah S."/>
            <person name="Dougan E. K."/>
            <person name="Thang M."/>
            <person name="Chan C."/>
        </authorList>
    </citation>
    <scope>NUCLEOTIDE SEQUENCE [LARGE SCALE GENOMIC DNA]</scope>
</reference>
<feature type="coiled-coil region" evidence="1">
    <location>
        <begin position="1103"/>
        <end position="1150"/>
    </location>
</feature>
<feature type="compositionally biased region" description="Basic and acidic residues" evidence="2">
    <location>
        <begin position="624"/>
        <end position="646"/>
    </location>
</feature>
<feature type="region of interest" description="Disordered" evidence="2">
    <location>
        <begin position="1776"/>
        <end position="1802"/>
    </location>
</feature>
<evidence type="ECO:0000256" key="2">
    <source>
        <dbReference type="SAM" id="MobiDB-lite"/>
    </source>
</evidence>
<name>A0ABP0JBY9_9DINO</name>
<gene>
    <name evidence="3" type="ORF">SCF082_LOCUS11288</name>
</gene>
<keyword evidence="4" id="KW-1185">Reference proteome</keyword>
<feature type="compositionally biased region" description="Acidic residues" evidence="2">
    <location>
        <begin position="24"/>
        <end position="33"/>
    </location>
</feature>
<accession>A0ABP0JBY9</accession>
<protein>
    <submittedName>
        <fullName evidence="3">Cytoplasmic dynein 1 heavy chain 1</fullName>
    </submittedName>
</protein>
<keyword evidence="1" id="KW-0175">Coiled coil</keyword>
<feature type="compositionally biased region" description="Low complexity" evidence="2">
    <location>
        <begin position="36"/>
        <end position="49"/>
    </location>
</feature>
<feature type="compositionally biased region" description="Basic and acidic residues" evidence="2">
    <location>
        <begin position="593"/>
        <end position="609"/>
    </location>
</feature>
<feature type="region of interest" description="Disordered" evidence="2">
    <location>
        <begin position="1060"/>
        <end position="1091"/>
    </location>
</feature>
<dbReference type="EMBL" id="CAXAMM010006669">
    <property type="protein sequence ID" value="CAK9011888.1"/>
    <property type="molecule type" value="Genomic_DNA"/>
</dbReference>